<accession>A0A3S7GYZ6</accession>
<keyword evidence="4" id="KW-0482">Metalloprotease</keyword>
<dbReference type="Proteomes" id="UP000665944">
    <property type="component" value="Unassembled WGS sequence"/>
</dbReference>
<evidence type="ECO:0000313" key="4">
    <source>
        <dbReference type="EMBL" id="MCM5671686.1"/>
    </source>
</evidence>
<evidence type="ECO:0000313" key="5">
    <source>
        <dbReference type="Proteomes" id="UP000665944"/>
    </source>
</evidence>
<dbReference type="GO" id="GO:0080120">
    <property type="term" value="P:CAAX-box protein maturation"/>
    <property type="evidence" value="ECO:0007669"/>
    <property type="project" value="UniProtKB-ARBA"/>
</dbReference>
<sequence length="269" mass="31071">MTSEHNDTYYQTSEQRPIRNEFDSKRIVKRDFWLIPTYLVMNIVFPLILTFIVMGIISGITGGHISESKFTKYYLGYAQVFTLIGQCLVLVVFYLMHRKTIIPIAISRFKALKKHIPLIIIVMVALYVLQGAYGYLMEFLPKQYQFDDTENNKMIIKMFEINWLWPVLFLDIVIITPFVEELLFRHLLIHELGKKLTYGVMYVVSVLGFAGLHMTSASSPFEVGPYLIMATGFVVAYHLSGRNLAMTITLHMINNFISFIAIIMSIIWG</sequence>
<dbReference type="InterPro" id="IPR052710">
    <property type="entry name" value="CAAX_protease"/>
</dbReference>
<dbReference type="PANTHER" id="PTHR36435:SF1">
    <property type="entry name" value="CAAX AMINO TERMINAL PROTEASE FAMILY PROTEIN"/>
    <property type="match status" value="1"/>
</dbReference>
<dbReference type="PANTHER" id="PTHR36435">
    <property type="entry name" value="SLR1288 PROTEIN"/>
    <property type="match status" value="1"/>
</dbReference>
<keyword evidence="1" id="KW-1133">Transmembrane helix</keyword>
<dbReference type="InterPro" id="IPR003675">
    <property type="entry name" value="Rce1/LyrA-like_dom"/>
</dbReference>
<keyword evidence="1" id="KW-0472">Membrane</keyword>
<gene>
    <name evidence="3" type="ORF">AZE34_07300</name>
    <name evidence="4" type="ORF">J7T32_002745</name>
</gene>
<feature type="domain" description="CAAX prenyl protease 2/Lysostaphin resistance protein A-like" evidence="2">
    <location>
        <begin position="163"/>
        <end position="257"/>
    </location>
</feature>
<dbReference type="EMBL" id="JAGHKT020000002">
    <property type="protein sequence ID" value="MCM5671686.1"/>
    <property type="molecule type" value="Genomic_DNA"/>
</dbReference>
<organism evidence="3">
    <name type="scientific">Staphylococcus hominis</name>
    <dbReference type="NCBI Taxonomy" id="1290"/>
    <lineage>
        <taxon>Bacteria</taxon>
        <taxon>Bacillati</taxon>
        <taxon>Bacillota</taxon>
        <taxon>Bacilli</taxon>
        <taxon>Bacillales</taxon>
        <taxon>Staphylococcaceae</taxon>
        <taxon>Staphylococcus</taxon>
    </lineage>
</organism>
<dbReference type="RefSeq" id="WP_017175004.1">
    <property type="nucleotide sequence ID" value="NZ_CAXOJL010000003.1"/>
</dbReference>
<feature type="transmembrane region" description="Helical" evidence="1">
    <location>
        <begin position="77"/>
        <end position="96"/>
    </location>
</feature>
<feature type="transmembrane region" description="Helical" evidence="1">
    <location>
        <begin position="196"/>
        <end position="217"/>
    </location>
</feature>
<feature type="transmembrane region" description="Helical" evidence="1">
    <location>
        <begin position="116"/>
        <end position="136"/>
    </location>
</feature>
<protein>
    <submittedName>
        <fullName evidence="3">Abortive phage infection protein</fullName>
    </submittedName>
    <submittedName>
        <fullName evidence="4">CPBP family intramembrane metalloprotease</fullName>
    </submittedName>
</protein>
<keyword evidence="1" id="KW-0812">Transmembrane</keyword>
<feature type="transmembrane region" description="Helical" evidence="1">
    <location>
        <begin position="32"/>
        <end position="57"/>
    </location>
</feature>
<reference evidence="4 5" key="2">
    <citation type="submission" date="2022-06" db="EMBL/GenBank/DDBJ databases">
        <title>Staphylococcus hominis ShoR14 genome sequence.</title>
        <authorList>
            <person name="Yeo C.C."/>
            <person name="Chew C.H."/>
            <person name="Che Hamzah A.M."/>
            <person name="Al-Trad E.I."/>
        </authorList>
    </citation>
    <scope>NUCLEOTIDE SEQUENCE [LARGE SCALE GENOMIC DNA]</scope>
    <source>
        <strain evidence="4 5">ShoR14</strain>
    </source>
</reference>
<name>A0A3S7GYZ6_STAHO</name>
<dbReference type="Pfam" id="PF02517">
    <property type="entry name" value="Rce1-like"/>
    <property type="match status" value="1"/>
</dbReference>
<dbReference type="GO" id="GO:0004175">
    <property type="term" value="F:endopeptidase activity"/>
    <property type="evidence" value="ECO:0007669"/>
    <property type="project" value="UniProtKB-ARBA"/>
</dbReference>
<dbReference type="AlphaFoldDB" id="A0A3S7GYZ6"/>
<evidence type="ECO:0000259" key="2">
    <source>
        <dbReference type="Pfam" id="PF02517"/>
    </source>
</evidence>
<keyword evidence="4" id="KW-0378">Hydrolase</keyword>
<keyword evidence="4" id="KW-0645">Protease</keyword>
<dbReference type="EMBL" id="CP014567">
    <property type="protein sequence ID" value="AVI06572.1"/>
    <property type="molecule type" value="Genomic_DNA"/>
</dbReference>
<reference evidence="3" key="1">
    <citation type="submission" date="2016-02" db="EMBL/GenBank/DDBJ databases">
        <title>Genomic sequence of a clinical Staphylococcus hominis isolate.</title>
        <authorList>
            <person name="McClure J.M."/>
            <person name="Zhang K."/>
        </authorList>
    </citation>
    <scope>NUCLEOTIDE SEQUENCE</scope>
    <source>
        <strain evidence="3">C34847</strain>
    </source>
</reference>
<dbReference type="GO" id="GO:0008237">
    <property type="term" value="F:metallopeptidase activity"/>
    <property type="evidence" value="ECO:0007669"/>
    <property type="project" value="UniProtKB-KW"/>
</dbReference>
<evidence type="ECO:0000313" key="3">
    <source>
        <dbReference type="EMBL" id="AVI06572.1"/>
    </source>
</evidence>
<feature type="transmembrane region" description="Helical" evidence="1">
    <location>
        <begin position="252"/>
        <end position="268"/>
    </location>
</feature>
<keyword evidence="5" id="KW-1185">Reference proteome</keyword>
<proteinExistence type="predicted"/>
<evidence type="ECO:0000256" key="1">
    <source>
        <dbReference type="SAM" id="Phobius"/>
    </source>
</evidence>
<feature type="transmembrane region" description="Helical" evidence="1">
    <location>
        <begin position="163"/>
        <end position="184"/>
    </location>
</feature>
<feature type="transmembrane region" description="Helical" evidence="1">
    <location>
        <begin position="223"/>
        <end position="240"/>
    </location>
</feature>